<dbReference type="OrthoDB" id="265717at2759"/>
<dbReference type="AlphaFoldDB" id="A0A8H5WVQ6"/>
<dbReference type="SMART" id="SM00317">
    <property type="entry name" value="SET"/>
    <property type="match status" value="1"/>
</dbReference>
<gene>
    <name evidence="2" type="ORF">FHETE_3248</name>
</gene>
<dbReference type="Pfam" id="PF00856">
    <property type="entry name" value="SET"/>
    <property type="match status" value="1"/>
</dbReference>
<dbReference type="Gene3D" id="2.170.270.10">
    <property type="entry name" value="SET domain"/>
    <property type="match status" value="1"/>
</dbReference>
<organism evidence="2 3">
    <name type="scientific">Fusarium heterosporum</name>
    <dbReference type="NCBI Taxonomy" id="42747"/>
    <lineage>
        <taxon>Eukaryota</taxon>
        <taxon>Fungi</taxon>
        <taxon>Dikarya</taxon>
        <taxon>Ascomycota</taxon>
        <taxon>Pezizomycotina</taxon>
        <taxon>Sordariomycetes</taxon>
        <taxon>Hypocreomycetidae</taxon>
        <taxon>Hypocreales</taxon>
        <taxon>Nectriaceae</taxon>
        <taxon>Fusarium</taxon>
        <taxon>Fusarium heterosporum species complex</taxon>
    </lineage>
</organism>
<dbReference type="InterPro" id="IPR046341">
    <property type="entry name" value="SET_dom_sf"/>
</dbReference>
<name>A0A8H5WVQ6_FUSHE</name>
<accession>A0A8H5WVQ6</accession>
<dbReference type="PANTHER" id="PTHR47332">
    <property type="entry name" value="SET DOMAIN-CONTAINING PROTEIN 5"/>
    <property type="match status" value="1"/>
</dbReference>
<dbReference type="EMBL" id="JAAGWQ010000051">
    <property type="protein sequence ID" value="KAF5673861.1"/>
    <property type="molecule type" value="Genomic_DNA"/>
</dbReference>
<feature type="domain" description="SET" evidence="1">
    <location>
        <begin position="6"/>
        <end position="148"/>
    </location>
</feature>
<dbReference type="Proteomes" id="UP000567885">
    <property type="component" value="Unassembled WGS sequence"/>
</dbReference>
<comment type="caution">
    <text evidence="2">The sequence shown here is derived from an EMBL/GenBank/DDBJ whole genome shotgun (WGS) entry which is preliminary data.</text>
</comment>
<dbReference type="SUPFAM" id="SSF82199">
    <property type="entry name" value="SET domain"/>
    <property type="match status" value="1"/>
</dbReference>
<protein>
    <submittedName>
        <fullName evidence="2">SET domain-containing protein</fullName>
    </submittedName>
</protein>
<dbReference type="InterPro" id="IPR001214">
    <property type="entry name" value="SET_dom"/>
</dbReference>
<keyword evidence="3" id="KW-1185">Reference proteome</keyword>
<sequence>MPDTNPFFVLKDIPGKDKGLIAIKNIPKGTRILAETPLFTIPQHYAHRDESGRRIKAELKKLSKTQQQAFMSLHNSHPHLSREIGVVETNGFGLGPDTSTCALFLEAARMNHSCAPNVSYRWNSNIGKMTVHATKDIQDNSEITINYLGEIDGYAVRQQKLKTAFGFDCACDLCSLPVSARKLSDKRRSEIKKLEKSLDVEVDMSVGTSPLKVFINVRKLLYLLKSEDITDRLLPRCHDSAFHAAVAHQDLARAKVFAERSLEIWSVFEGFDSPKAQQLQSLLDNPDQYYFAAMSGQWRTAVEDVPKGLGQVDFESWLWREEDCAKSEPTGLRDNAAFPLFQNLPWDNELNLDYYRSKGGDIYEPRKHWAFLGEITNVEAISQVRMTVKDKSGKHVPLSFYADLPGSNITPSMVRVGHTVVILYAAKHRFSNMTIGIRNKEGGVLNVCIIRGG</sequence>
<reference evidence="2 3" key="1">
    <citation type="submission" date="2020-05" db="EMBL/GenBank/DDBJ databases">
        <title>Identification and distribution of gene clusters putatively required for synthesis of sphingolipid metabolism inhibitors in phylogenetically diverse species of the filamentous fungus Fusarium.</title>
        <authorList>
            <person name="Kim H.-S."/>
            <person name="Busman M."/>
            <person name="Brown D.W."/>
            <person name="Divon H."/>
            <person name="Uhlig S."/>
            <person name="Proctor R.H."/>
        </authorList>
    </citation>
    <scope>NUCLEOTIDE SEQUENCE [LARGE SCALE GENOMIC DNA]</scope>
    <source>
        <strain evidence="2 3">NRRL 20693</strain>
    </source>
</reference>
<dbReference type="PANTHER" id="PTHR47332:SF2">
    <property type="entry name" value="SET-6"/>
    <property type="match status" value="1"/>
</dbReference>
<dbReference type="InterPro" id="IPR053185">
    <property type="entry name" value="SET_domain_protein"/>
</dbReference>
<proteinExistence type="predicted"/>
<evidence type="ECO:0000259" key="1">
    <source>
        <dbReference type="PROSITE" id="PS50280"/>
    </source>
</evidence>
<evidence type="ECO:0000313" key="2">
    <source>
        <dbReference type="EMBL" id="KAF5673861.1"/>
    </source>
</evidence>
<evidence type="ECO:0000313" key="3">
    <source>
        <dbReference type="Proteomes" id="UP000567885"/>
    </source>
</evidence>
<dbReference type="PROSITE" id="PS50280">
    <property type="entry name" value="SET"/>
    <property type="match status" value="1"/>
</dbReference>
<dbReference type="CDD" id="cd20071">
    <property type="entry name" value="SET_SMYD"/>
    <property type="match status" value="1"/>
</dbReference>